<protein>
    <submittedName>
        <fullName evidence="2">Uncharacterized protein</fullName>
    </submittedName>
</protein>
<evidence type="ECO:0000313" key="2">
    <source>
        <dbReference type="EMBL" id="AND70284.1"/>
    </source>
</evidence>
<proteinExistence type="predicted"/>
<feature type="region of interest" description="Disordered" evidence="1">
    <location>
        <begin position="89"/>
        <end position="126"/>
    </location>
</feature>
<dbReference type="PATRIC" id="fig|445710.3.peg.2826"/>
<feature type="region of interest" description="Disordered" evidence="1">
    <location>
        <begin position="142"/>
        <end position="192"/>
    </location>
</feature>
<keyword evidence="3" id="KW-1185">Reference proteome</keyword>
<evidence type="ECO:0000313" key="3">
    <source>
        <dbReference type="Proteomes" id="UP000077255"/>
    </source>
</evidence>
<accession>A0A160N3M1</accession>
<reference evidence="2 3" key="1">
    <citation type="submission" date="2016-02" db="EMBL/GenBank/DDBJ databases">
        <title>Complete genome sequencing and analysis of ATSB10, Dyella thiooxydans isolated from rhizosphere soil of sunflower (Helianthus annuus L.).</title>
        <authorList>
            <person name="Lee Y."/>
            <person name="Hwangbo K."/>
            <person name="Chung H."/>
            <person name="Yoo J."/>
            <person name="Kim K.Y."/>
            <person name="Sa T.M."/>
            <person name="Um Y."/>
            <person name="Madhaiyan M."/>
        </authorList>
    </citation>
    <scope>NUCLEOTIDE SEQUENCE [LARGE SCALE GENOMIC DNA]</scope>
    <source>
        <strain evidence="2 3">ATSB10</strain>
    </source>
</reference>
<gene>
    <name evidence="2" type="ORF">ATSB10_28300</name>
</gene>
<dbReference type="Proteomes" id="UP000077255">
    <property type="component" value="Chromosome"/>
</dbReference>
<feature type="compositionally biased region" description="Basic residues" evidence="1">
    <location>
        <begin position="104"/>
        <end position="113"/>
    </location>
</feature>
<dbReference type="KEGG" id="dtx:ATSB10_28300"/>
<name>A0A160N3M1_9GAMM</name>
<feature type="compositionally biased region" description="Pro residues" evidence="1">
    <location>
        <begin position="155"/>
        <end position="164"/>
    </location>
</feature>
<dbReference type="AlphaFoldDB" id="A0A160N3M1"/>
<evidence type="ECO:0000256" key="1">
    <source>
        <dbReference type="SAM" id="MobiDB-lite"/>
    </source>
</evidence>
<organism evidence="2 3">
    <name type="scientific">Dyella thiooxydans</name>
    <dbReference type="NCBI Taxonomy" id="445710"/>
    <lineage>
        <taxon>Bacteria</taxon>
        <taxon>Pseudomonadati</taxon>
        <taxon>Pseudomonadota</taxon>
        <taxon>Gammaproteobacteria</taxon>
        <taxon>Lysobacterales</taxon>
        <taxon>Rhodanobacteraceae</taxon>
        <taxon>Dyella</taxon>
    </lineage>
</organism>
<dbReference type="STRING" id="445710.ATSB10_28300"/>
<dbReference type="EMBL" id="CP014841">
    <property type="protein sequence ID" value="AND70284.1"/>
    <property type="molecule type" value="Genomic_DNA"/>
</dbReference>
<sequence length="192" mass="21074">MSECRERLKEPQRHHRARRCLRRATAASPKYREGMRHVDFRVVAELVATAPAAALQRNAAPRRELRCPCQKRRSAGGCLPTSAAAARAAQHMAGSAAPWQKRPPGPRRHRHQPRVSAPLLPSASDRRRGQCLEAAAEPLPGGSRYLSLRLRRPDPAPVRPPGPPGGWFLPGSRTSPAQPAKRRSNASCVRAP</sequence>